<dbReference type="Proteomes" id="UP000251075">
    <property type="component" value="Unassembled WGS sequence"/>
</dbReference>
<evidence type="ECO:0000313" key="3">
    <source>
        <dbReference type="Proteomes" id="UP000251075"/>
    </source>
</evidence>
<organism evidence="2 3">
    <name type="scientific">Paramagnetospirillum kuznetsovii</name>
    <dbReference type="NCBI Taxonomy" id="2053833"/>
    <lineage>
        <taxon>Bacteria</taxon>
        <taxon>Pseudomonadati</taxon>
        <taxon>Pseudomonadota</taxon>
        <taxon>Alphaproteobacteria</taxon>
        <taxon>Rhodospirillales</taxon>
        <taxon>Magnetospirillaceae</taxon>
        <taxon>Paramagnetospirillum</taxon>
    </lineage>
</organism>
<dbReference type="InterPro" id="IPR003959">
    <property type="entry name" value="ATPase_AAA_core"/>
</dbReference>
<dbReference type="EMBL" id="PGTO01000003">
    <property type="protein sequence ID" value="RAU23071.1"/>
    <property type="molecule type" value="Genomic_DNA"/>
</dbReference>
<dbReference type="Pfam" id="PF13304">
    <property type="entry name" value="AAA_21"/>
    <property type="match status" value="1"/>
</dbReference>
<name>A0A364P171_9PROT</name>
<accession>A0A364P171</accession>
<reference evidence="2 3" key="1">
    <citation type="submission" date="2017-11" db="EMBL/GenBank/DDBJ databases">
        <title>Draft genome sequence of magnetotactic bacterium Magnetospirillum kuznetsovii LBB-42.</title>
        <authorList>
            <person name="Grouzdev D.S."/>
            <person name="Rysina M.S."/>
            <person name="Baslerov R.V."/>
            <person name="Koziaeva V."/>
        </authorList>
    </citation>
    <scope>NUCLEOTIDE SEQUENCE [LARGE SCALE GENOMIC DNA]</scope>
    <source>
        <strain evidence="2 3">LBB-42</strain>
    </source>
</reference>
<comment type="caution">
    <text evidence="2">The sequence shown here is derived from an EMBL/GenBank/DDBJ whole genome shotgun (WGS) entry which is preliminary data.</text>
</comment>
<feature type="domain" description="ATPase AAA-type core" evidence="1">
    <location>
        <begin position="23"/>
        <end position="364"/>
    </location>
</feature>
<dbReference type="GO" id="GO:0005524">
    <property type="term" value="F:ATP binding"/>
    <property type="evidence" value="ECO:0007669"/>
    <property type="project" value="InterPro"/>
</dbReference>
<dbReference type="GO" id="GO:0006302">
    <property type="term" value="P:double-strand break repair"/>
    <property type="evidence" value="ECO:0007669"/>
    <property type="project" value="TreeGrafter"/>
</dbReference>
<dbReference type="PANTHER" id="PTHR32182">
    <property type="entry name" value="DNA REPLICATION AND REPAIR PROTEIN RECF"/>
    <property type="match status" value="1"/>
</dbReference>
<dbReference type="PANTHER" id="PTHR32182:SF22">
    <property type="entry name" value="ATP-DEPENDENT ENDONUCLEASE, OLD FAMILY-RELATED"/>
    <property type="match status" value="1"/>
</dbReference>
<dbReference type="PIRSF" id="PIRSF029347">
    <property type="entry name" value="RecF"/>
    <property type="match status" value="1"/>
</dbReference>
<sequence length="421" mass="46532">MLTSVKIRNYKSIESVPLDLGRINVLIGENGAGKSNILEAIALAGAASAGKLNNEFLASRGIRVADPQLMRPAFADGTENTPIEVDLVDGSGTSYELELNNDNAPYSQWQCSFNGGSGNWIDFDKFGPALLAERAKNESIKNDLSIFINTLDSIIELNSLEETTHNDNANKTHRIDIGGDLPVFFEFLKKEAPKFTKISDHIGGFIIYSPENTSLRLFERDGQVEPLGINGEGLFKLLSVIFDGDDLQAIDSIRRGLRLFGWFKNFDVPKETSHGRRGIQVHDRFVEATNRILDQKSVNEGFLFLLFYGALFSSKLTPRFFAIDNVDASLNPKLCQHMVNYLGKLAKENGKQVIMTTHNPAVLDGLNLDDDDQRLFVVSRATSGRTKVRRIEKPRTVDGAPPVRLSEAFLRGALGGLPKGF</sequence>
<dbReference type="Gene3D" id="3.40.50.300">
    <property type="entry name" value="P-loop containing nucleotide triphosphate hydrolases"/>
    <property type="match status" value="2"/>
</dbReference>
<evidence type="ECO:0000313" key="2">
    <source>
        <dbReference type="EMBL" id="RAU23071.1"/>
    </source>
</evidence>
<dbReference type="GO" id="GO:0000731">
    <property type="term" value="P:DNA synthesis involved in DNA repair"/>
    <property type="evidence" value="ECO:0007669"/>
    <property type="project" value="TreeGrafter"/>
</dbReference>
<dbReference type="GO" id="GO:0016887">
    <property type="term" value="F:ATP hydrolysis activity"/>
    <property type="evidence" value="ECO:0007669"/>
    <property type="project" value="InterPro"/>
</dbReference>
<dbReference type="SUPFAM" id="SSF52540">
    <property type="entry name" value="P-loop containing nucleoside triphosphate hydrolases"/>
    <property type="match status" value="1"/>
</dbReference>
<protein>
    <submittedName>
        <fullName evidence="2">Chromosome segregation protein SMC</fullName>
    </submittedName>
</protein>
<evidence type="ECO:0000259" key="1">
    <source>
        <dbReference type="Pfam" id="PF13304"/>
    </source>
</evidence>
<dbReference type="OrthoDB" id="7596665at2"/>
<keyword evidence="3" id="KW-1185">Reference proteome</keyword>
<proteinExistence type="predicted"/>
<dbReference type="InterPro" id="IPR014555">
    <property type="entry name" value="RecF-like"/>
</dbReference>
<gene>
    <name evidence="2" type="ORF">CU669_06305</name>
</gene>
<dbReference type="InterPro" id="IPR027417">
    <property type="entry name" value="P-loop_NTPase"/>
</dbReference>
<dbReference type="AlphaFoldDB" id="A0A364P171"/>
<dbReference type="RefSeq" id="WP_112143052.1">
    <property type="nucleotide sequence ID" value="NZ_PGTO01000003.1"/>
</dbReference>